<dbReference type="Gene3D" id="1.20.58.60">
    <property type="match status" value="2"/>
</dbReference>
<dbReference type="InterPro" id="IPR002017">
    <property type="entry name" value="Spectrin_repeat"/>
</dbReference>
<organism evidence="1">
    <name type="scientific">Gongylonema pulchrum</name>
    <dbReference type="NCBI Taxonomy" id="637853"/>
    <lineage>
        <taxon>Eukaryota</taxon>
        <taxon>Metazoa</taxon>
        <taxon>Ecdysozoa</taxon>
        <taxon>Nematoda</taxon>
        <taxon>Chromadorea</taxon>
        <taxon>Rhabditida</taxon>
        <taxon>Spirurina</taxon>
        <taxon>Spiruromorpha</taxon>
        <taxon>Spiruroidea</taxon>
        <taxon>Gongylonematidae</taxon>
        <taxon>Gongylonema</taxon>
    </lineage>
</organism>
<evidence type="ECO:0000313" key="1">
    <source>
        <dbReference type="WBParaSite" id="GPUH_0000490101-mRNA-1"/>
    </source>
</evidence>
<proteinExistence type="predicted"/>
<dbReference type="WBParaSite" id="GPUH_0000490101-mRNA-1">
    <property type="protein sequence ID" value="GPUH_0000490101-mRNA-1"/>
    <property type="gene ID" value="GPUH_0000490101"/>
</dbReference>
<protein>
    <submittedName>
        <fullName evidence="1">Spectrin alpha chain-like protein</fullName>
    </submittedName>
</protein>
<dbReference type="Pfam" id="PF00435">
    <property type="entry name" value="Spectrin"/>
    <property type="match status" value="1"/>
</dbReference>
<dbReference type="AlphaFoldDB" id="A0A183D853"/>
<dbReference type="SUPFAM" id="SSF46966">
    <property type="entry name" value="Spectrin repeat"/>
    <property type="match status" value="1"/>
</dbReference>
<sequence>LEKHRGFQHELAERQVMYEATYKRGKTLAEHAPRAEQAGINLTNELLKQKWTELISAALQRQRSIEEALLACGQFDEALSSLREWLEKELPNLEDMENQPVHGDLETVSKLNDAHAELTAQIHGRRDTMNSVKERAQQMLKGKETDDSLDGLRKKLEKMDVDWEHLESLAKKRNERLKNALVDAKNFDEQIHDFV</sequence>
<dbReference type="SMART" id="SM00150">
    <property type="entry name" value="SPEC"/>
    <property type="match status" value="1"/>
</dbReference>
<accession>A0A183D853</accession>
<reference evidence="1" key="1">
    <citation type="submission" date="2016-06" db="UniProtKB">
        <authorList>
            <consortium name="WormBaseParasite"/>
        </authorList>
    </citation>
    <scope>IDENTIFICATION</scope>
</reference>
<dbReference type="InterPro" id="IPR018159">
    <property type="entry name" value="Spectrin/alpha-actinin"/>
</dbReference>
<dbReference type="CDD" id="cd00176">
    <property type="entry name" value="SPEC"/>
    <property type="match status" value="1"/>
</dbReference>
<name>A0A183D853_9BILA</name>